<evidence type="ECO:0000256" key="2">
    <source>
        <dbReference type="ARBA" id="ARBA00007174"/>
    </source>
</evidence>
<dbReference type="EMBL" id="CP136426">
    <property type="protein sequence ID" value="WOC52379.1"/>
    <property type="molecule type" value="Genomic_DNA"/>
</dbReference>
<keyword evidence="8" id="KW-1133">Transmembrane helix</keyword>
<proteinExistence type="inferred from homology"/>
<gene>
    <name evidence="10" type="primary">msrB</name>
    <name evidence="10" type="ORF">BPO_1732</name>
</gene>
<accession>A0AAU0F3I8</accession>
<comment type="similarity">
    <text evidence="2">Belongs to the MsrB Met sulfoxide reductase family.</text>
</comment>
<dbReference type="PANTHER" id="PTHR10173:SF52">
    <property type="entry name" value="METHIONINE-R-SULFOXIDE REDUCTASE B1"/>
    <property type="match status" value="1"/>
</dbReference>
<dbReference type="InterPro" id="IPR011057">
    <property type="entry name" value="Mss4-like_sf"/>
</dbReference>
<evidence type="ECO:0000313" key="11">
    <source>
        <dbReference type="Proteomes" id="UP001432059"/>
    </source>
</evidence>
<evidence type="ECO:0000256" key="5">
    <source>
        <dbReference type="ARBA" id="ARBA00022833"/>
    </source>
</evidence>
<keyword evidence="11" id="KW-1185">Reference proteome</keyword>
<keyword evidence="8" id="KW-0812">Transmembrane</keyword>
<dbReference type="PANTHER" id="PTHR10173">
    <property type="entry name" value="METHIONINE SULFOXIDE REDUCTASE"/>
    <property type="match status" value="1"/>
</dbReference>
<protein>
    <recommendedName>
        <fullName evidence="3">peptide-methionine (R)-S-oxide reductase</fullName>
        <ecNumber evidence="3">1.8.4.12</ecNumber>
    </recommendedName>
</protein>
<keyword evidence="4" id="KW-0479">Metal-binding</keyword>
<dbReference type="InterPro" id="IPR028427">
    <property type="entry name" value="Met_Sox_Rdtase_MsrB"/>
</dbReference>
<dbReference type="Proteomes" id="UP001432059">
    <property type="component" value="Chromosome"/>
</dbReference>
<evidence type="ECO:0000256" key="6">
    <source>
        <dbReference type="ARBA" id="ARBA00023002"/>
    </source>
</evidence>
<evidence type="ECO:0000256" key="7">
    <source>
        <dbReference type="ARBA" id="ARBA00048488"/>
    </source>
</evidence>
<dbReference type="AlphaFoldDB" id="A0AAU0F3I8"/>
<evidence type="ECO:0000313" key="10">
    <source>
        <dbReference type="EMBL" id="WOC52379.1"/>
    </source>
</evidence>
<dbReference type="GO" id="GO:0030091">
    <property type="term" value="P:protein repair"/>
    <property type="evidence" value="ECO:0007669"/>
    <property type="project" value="InterPro"/>
</dbReference>
<dbReference type="NCBIfam" id="TIGR00357">
    <property type="entry name" value="peptide-methionine (R)-S-oxide reductase MsrB"/>
    <property type="match status" value="1"/>
</dbReference>
<sequence>MILFRIVHYDYKIVNLALMKLFYLFLIVLVLQNCTKTNYPTNIATMEHLSAKNNPYFSITDTTKVQLSDEVWAKVLSPELYHIARQAGTERPFTGQYNDFDEVGHYYCAACGNHLFESTQKFASTCGWPSFFEADKNGVSYRRDSSHGMERIEVLCKRCDAHLGHVFNDGPAPTGMRYCMNSISLKFIPENDNNLKK</sequence>
<dbReference type="KEGG" id="bpor:BPO_1732"/>
<feature type="domain" description="MsrB" evidence="9">
    <location>
        <begin position="69"/>
        <end position="190"/>
    </location>
</feature>
<name>A0AAU0F3I8_9FLAO</name>
<comment type="catalytic activity">
    <reaction evidence="7">
        <text>L-methionyl-[protein] + [thioredoxin]-disulfide + H2O = L-methionyl-(R)-S-oxide-[protein] + [thioredoxin]-dithiol</text>
        <dbReference type="Rhea" id="RHEA:24164"/>
        <dbReference type="Rhea" id="RHEA-COMP:10698"/>
        <dbReference type="Rhea" id="RHEA-COMP:10700"/>
        <dbReference type="Rhea" id="RHEA-COMP:12313"/>
        <dbReference type="Rhea" id="RHEA-COMP:12314"/>
        <dbReference type="ChEBI" id="CHEBI:15377"/>
        <dbReference type="ChEBI" id="CHEBI:16044"/>
        <dbReference type="ChEBI" id="CHEBI:29950"/>
        <dbReference type="ChEBI" id="CHEBI:45764"/>
        <dbReference type="ChEBI" id="CHEBI:50058"/>
        <dbReference type="EC" id="1.8.4.12"/>
    </reaction>
</comment>
<dbReference type="GO" id="GO:0033743">
    <property type="term" value="F:peptide-methionine (R)-S-oxide reductase activity"/>
    <property type="evidence" value="ECO:0007669"/>
    <property type="project" value="UniProtKB-EC"/>
</dbReference>
<dbReference type="PROSITE" id="PS51790">
    <property type="entry name" value="MSRB"/>
    <property type="match status" value="1"/>
</dbReference>
<keyword evidence="8" id="KW-0472">Membrane</keyword>
<evidence type="ECO:0000256" key="4">
    <source>
        <dbReference type="ARBA" id="ARBA00022723"/>
    </source>
</evidence>
<dbReference type="GO" id="GO:0005737">
    <property type="term" value="C:cytoplasm"/>
    <property type="evidence" value="ECO:0007669"/>
    <property type="project" value="TreeGrafter"/>
</dbReference>
<keyword evidence="5" id="KW-0862">Zinc</keyword>
<dbReference type="EC" id="1.8.4.12" evidence="3"/>
<dbReference type="GO" id="GO:0046872">
    <property type="term" value="F:metal ion binding"/>
    <property type="evidence" value="ECO:0007669"/>
    <property type="project" value="UniProtKB-KW"/>
</dbReference>
<evidence type="ECO:0000256" key="8">
    <source>
        <dbReference type="SAM" id="Phobius"/>
    </source>
</evidence>
<comment type="cofactor">
    <cofactor evidence="1">
        <name>Zn(2+)</name>
        <dbReference type="ChEBI" id="CHEBI:29105"/>
    </cofactor>
</comment>
<dbReference type="GO" id="GO:0006979">
    <property type="term" value="P:response to oxidative stress"/>
    <property type="evidence" value="ECO:0007669"/>
    <property type="project" value="InterPro"/>
</dbReference>
<evidence type="ECO:0000256" key="1">
    <source>
        <dbReference type="ARBA" id="ARBA00001947"/>
    </source>
</evidence>
<feature type="transmembrane region" description="Helical" evidence="8">
    <location>
        <begin position="12"/>
        <end position="31"/>
    </location>
</feature>
<keyword evidence="6" id="KW-0560">Oxidoreductase</keyword>
<dbReference type="SUPFAM" id="SSF51316">
    <property type="entry name" value="Mss4-like"/>
    <property type="match status" value="1"/>
</dbReference>
<evidence type="ECO:0000256" key="3">
    <source>
        <dbReference type="ARBA" id="ARBA00012499"/>
    </source>
</evidence>
<dbReference type="FunFam" id="2.170.150.20:FF:000001">
    <property type="entry name" value="Peptide methionine sulfoxide reductase MsrB"/>
    <property type="match status" value="1"/>
</dbReference>
<reference evidence="10" key="1">
    <citation type="submission" date="2023-10" db="EMBL/GenBank/DDBJ databases">
        <title>Characterization and whole genome sequencing of a novel strain of Bergeyella porcorum QD2021 isolated from pig.</title>
        <authorList>
            <person name="Liu G."/>
            <person name="Chen C."/>
            <person name="Han X."/>
        </authorList>
    </citation>
    <scope>NUCLEOTIDE SEQUENCE</scope>
    <source>
        <strain evidence="10">QD2021</strain>
    </source>
</reference>
<evidence type="ECO:0000259" key="9">
    <source>
        <dbReference type="PROSITE" id="PS51790"/>
    </source>
</evidence>
<dbReference type="Pfam" id="PF01641">
    <property type="entry name" value="SelR"/>
    <property type="match status" value="1"/>
</dbReference>
<dbReference type="Gene3D" id="2.170.150.20">
    <property type="entry name" value="Peptide methionine sulfoxide reductase"/>
    <property type="match status" value="1"/>
</dbReference>
<organism evidence="10 11">
    <name type="scientific">Bergeyella porcorum</name>
    <dbReference type="NCBI Taxonomy" id="1735111"/>
    <lineage>
        <taxon>Bacteria</taxon>
        <taxon>Pseudomonadati</taxon>
        <taxon>Bacteroidota</taxon>
        <taxon>Flavobacteriia</taxon>
        <taxon>Flavobacteriales</taxon>
        <taxon>Weeksellaceae</taxon>
        <taxon>Bergeyella</taxon>
    </lineage>
</organism>
<dbReference type="InterPro" id="IPR002579">
    <property type="entry name" value="Met_Sox_Rdtase_MsrB_dom"/>
</dbReference>